<name>A0AAD5U392_9FUNG</name>
<evidence type="ECO:0000256" key="1">
    <source>
        <dbReference type="ARBA" id="ARBA00002791"/>
    </source>
</evidence>
<feature type="transmembrane region" description="Helical" evidence="9">
    <location>
        <begin position="272"/>
        <end position="296"/>
    </location>
</feature>
<evidence type="ECO:0000256" key="3">
    <source>
        <dbReference type="ARBA" id="ARBA00009561"/>
    </source>
</evidence>
<dbReference type="EMBL" id="JADGJW010000150">
    <property type="protein sequence ID" value="KAJ3222970.1"/>
    <property type="molecule type" value="Genomic_DNA"/>
</dbReference>
<organism evidence="10 11">
    <name type="scientific">Clydaea vesicula</name>
    <dbReference type="NCBI Taxonomy" id="447962"/>
    <lineage>
        <taxon>Eukaryota</taxon>
        <taxon>Fungi</taxon>
        <taxon>Fungi incertae sedis</taxon>
        <taxon>Chytridiomycota</taxon>
        <taxon>Chytridiomycota incertae sedis</taxon>
        <taxon>Chytridiomycetes</taxon>
        <taxon>Lobulomycetales</taxon>
        <taxon>Lobulomycetaceae</taxon>
        <taxon>Clydaea</taxon>
    </lineage>
</organism>
<keyword evidence="11" id="KW-1185">Reference proteome</keyword>
<keyword evidence="5" id="KW-0732">Signal</keyword>
<sequence>VITLTVLSQTPLSTTEKLKTLNKLQRSPSIPVKLTSDLYNKLTTAPRNYHLYVVLTAMGPHQFDEELKLLTNAHSKNYEADKVYFAILDFKDGQEVFQNLGLNSAPFAQHFPPTEGKYFDKKRSIEPESYEFNRRGISAAEFAKFIEQTSGIKLVPVKPINYSKAIFVGGSFISVLILFKLFANSLWIFLSNKKLWSIFSIATIVLMSSGHMWNVIRNPPFVGNQFFAAGQQSQYIGETQVIGILYAVIAVLFVCLVTKVPEIKNVQVQRIASIILLINALSWSSPIATTNSIYFINGFLENSTQPLDETYSISLSSEKILQAKKALFENNDSSPSEAAFIDSNCHFHKLNNIIYCIGGREIIPTSTNSIPYKFSSNLISYHLKNLTVSVNKVNQYLSSARSNSVLINDTMYVFGGFASMINCNFCSNSNKVVSVNVDSLEVKVLENEISKPESRGVGCMLNLEETNAFLMISGLGQNVDEKGNVIAKYYNDVWKGKIENNTTQWVQINPKPDKLTGSVPSPLAGVSCTKVVSKNEQKIYFFGGRHPNQSNFSLTSTVKNNVLSNTMWILSVKDNSEFQWEMLQDDPKVRPSPRAAASLSNFGNGYLVLIGGFLDINNQFFNKEDNHIYLFDLCQNKWVSRINSSYDPLDSNSINCLEKIENNIDVVGFSSGSFLSYFLPVFVGIIVIIALLGIVLLYLKKKNNCRFEIKNLVKGKIETMTKSSLKYIKERNFERRESMNFADFNNFNEASSSCKNQFGSQDTLLAALEDSSKFEYVTAKTPYRPARLDEIELVVGDRVKVEKKFDDGWAVGFNMKSGLWGVFPLLNCQFGEVTENDSKNLDKSNFNVGSSTFD</sequence>
<dbReference type="Gene3D" id="3.40.30.10">
    <property type="entry name" value="Glutaredoxin"/>
    <property type="match status" value="1"/>
</dbReference>
<evidence type="ECO:0000313" key="10">
    <source>
        <dbReference type="EMBL" id="KAJ3222970.1"/>
    </source>
</evidence>
<keyword evidence="4 9" id="KW-0812">Transmembrane</keyword>
<feature type="transmembrane region" description="Helical" evidence="9">
    <location>
        <begin position="241"/>
        <end position="260"/>
    </location>
</feature>
<evidence type="ECO:0000256" key="2">
    <source>
        <dbReference type="ARBA" id="ARBA00004477"/>
    </source>
</evidence>
<dbReference type="InterPro" id="IPR021149">
    <property type="entry name" value="OligosaccharylTrfase_OST3/OST6"/>
</dbReference>
<dbReference type="SUPFAM" id="SSF50965">
    <property type="entry name" value="Galactose oxidase, central domain"/>
    <property type="match status" value="1"/>
</dbReference>
<protein>
    <submittedName>
        <fullName evidence="10">Oligosaccharyl transferase subunit ost3/OST6</fullName>
    </submittedName>
</protein>
<dbReference type="InterPro" id="IPR011043">
    <property type="entry name" value="Gal_Oxase/kelch_b-propeller"/>
</dbReference>
<dbReference type="GO" id="GO:0018279">
    <property type="term" value="P:protein N-linked glycosylation via asparagine"/>
    <property type="evidence" value="ECO:0007669"/>
    <property type="project" value="TreeGrafter"/>
</dbReference>
<proteinExistence type="inferred from homology"/>
<dbReference type="Gene3D" id="2.30.30.40">
    <property type="entry name" value="SH3 Domains"/>
    <property type="match status" value="1"/>
</dbReference>
<evidence type="ECO:0000313" key="11">
    <source>
        <dbReference type="Proteomes" id="UP001211065"/>
    </source>
</evidence>
<comment type="function">
    <text evidence="1">Subunit of the oligosaccharyl transferase (OST) complex that catalyzes the initial transfer of a defined glycan (Glc(3)Man(9)GlcNAc(2) in eukaryotes) from the lipid carrier dolichol-pyrophosphate to an asparagine residue within an Asn-X-Ser/Thr consensus motif in nascent polypeptide chains, the first step in protein N-glycosylation. N-glycosylation occurs cotranslationally and the complex associates with the Sec61 complex at the channel-forming translocon complex that mediates protein translocation across the endoplasmic reticulum (ER). All subunits are required for a maximal enzyme activity.</text>
</comment>
<comment type="caution">
    <text evidence="10">The sequence shown here is derived from an EMBL/GenBank/DDBJ whole genome shotgun (WGS) entry which is preliminary data.</text>
</comment>
<evidence type="ECO:0000256" key="8">
    <source>
        <dbReference type="ARBA" id="ARBA00023136"/>
    </source>
</evidence>
<keyword evidence="7 9" id="KW-1133">Transmembrane helix</keyword>
<dbReference type="PANTHER" id="PTHR12692">
    <property type="entry name" value="DOLICHYL-DIPHOSPHOOLIGOSACCHARIDE--PROTEIN GLYCOSYLTRANSFERASE-RELATED"/>
    <property type="match status" value="1"/>
</dbReference>
<keyword evidence="8 9" id="KW-0472">Membrane</keyword>
<comment type="similarity">
    <text evidence="3">Belongs to the OST3/OST6 family.</text>
</comment>
<gene>
    <name evidence="10" type="primary">OST3</name>
    <name evidence="10" type="ORF">HK099_001688</name>
</gene>
<keyword evidence="10" id="KW-0808">Transferase</keyword>
<dbReference type="SUPFAM" id="SSF117281">
    <property type="entry name" value="Kelch motif"/>
    <property type="match status" value="1"/>
</dbReference>
<feature type="non-terminal residue" evidence="10">
    <location>
        <position position="1"/>
    </location>
</feature>
<dbReference type="SUPFAM" id="SSF50044">
    <property type="entry name" value="SH3-domain"/>
    <property type="match status" value="1"/>
</dbReference>
<evidence type="ECO:0000256" key="7">
    <source>
        <dbReference type="ARBA" id="ARBA00022989"/>
    </source>
</evidence>
<dbReference type="Pfam" id="PF04756">
    <property type="entry name" value="OST3_OST6"/>
    <property type="match status" value="1"/>
</dbReference>
<dbReference type="InterPro" id="IPR015915">
    <property type="entry name" value="Kelch-typ_b-propeller"/>
</dbReference>
<evidence type="ECO:0000256" key="9">
    <source>
        <dbReference type="SAM" id="Phobius"/>
    </source>
</evidence>
<feature type="transmembrane region" description="Helical" evidence="9">
    <location>
        <begin position="195"/>
        <end position="216"/>
    </location>
</feature>
<dbReference type="InterPro" id="IPR036028">
    <property type="entry name" value="SH3-like_dom_sf"/>
</dbReference>
<dbReference type="GO" id="GO:0016740">
    <property type="term" value="F:transferase activity"/>
    <property type="evidence" value="ECO:0007669"/>
    <property type="project" value="UniProtKB-KW"/>
</dbReference>
<reference evidence="10" key="1">
    <citation type="submission" date="2020-05" db="EMBL/GenBank/DDBJ databases">
        <title>Phylogenomic resolution of chytrid fungi.</title>
        <authorList>
            <person name="Stajich J.E."/>
            <person name="Amses K."/>
            <person name="Simmons R."/>
            <person name="Seto K."/>
            <person name="Myers J."/>
            <person name="Bonds A."/>
            <person name="Quandt C.A."/>
            <person name="Barry K."/>
            <person name="Liu P."/>
            <person name="Grigoriev I."/>
            <person name="Longcore J.E."/>
            <person name="James T.Y."/>
        </authorList>
    </citation>
    <scope>NUCLEOTIDE SEQUENCE</scope>
    <source>
        <strain evidence="10">JEL0476</strain>
    </source>
</reference>
<dbReference type="GO" id="GO:0008250">
    <property type="term" value="C:oligosaccharyltransferase complex"/>
    <property type="evidence" value="ECO:0007669"/>
    <property type="project" value="TreeGrafter"/>
</dbReference>
<comment type="subcellular location">
    <subcellularLocation>
        <location evidence="2">Endoplasmic reticulum membrane</location>
        <topology evidence="2">Multi-pass membrane protein</topology>
    </subcellularLocation>
</comment>
<dbReference type="PANTHER" id="PTHR12692:SF0">
    <property type="entry name" value="GH11935P"/>
    <property type="match status" value="1"/>
</dbReference>
<evidence type="ECO:0000256" key="4">
    <source>
        <dbReference type="ARBA" id="ARBA00022692"/>
    </source>
</evidence>
<dbReference type="Proteomes" id="UP001211065">
    <property type="component" value="Unassembled WGS sequence"/>
</dbReference>
<feature type="transmembrane region" description="Helical" evidence="9">
    <location>
        <begin position="677"/>
        <end position="699"/>
    </location>
</feature>
<evidence type="ECO:0000256" key="5">
    <source>
        <dbReference type="ARBA" id="ARBA00022729"/>
    </source>
</evidence>
<dbReference type="AlphaFoldDB" id="A0AAD5U392"/>
<dbReference type="Pfam" id="PF24681">
    <property type="entry name" value="Kelch_KLHDC2_KLHL20_DRC7"/>
    <property type="match status" value="1"/>
</dbReference>
<evidence type="ECO:0000256" key="6">
    <source>
        <dbReference type="ARBA" id="ARBA00022824"/>
    </source>
</evidence>
<feature type="transmembrane region" description="Helical" evidence="9">
    <location>
        <begin position="165"/>
        <end position="183"/>
    </location>
</feature>
<accession>A0AAD5U392</accession>
<keyword evidence="6" id="KW-0256">Endoplasmic reticulum</keyword>
<dbReference type="Gene3D" id="2.120.10.80">
    <property type="entry name" value="Kelch-type beta propeller"/>
    <property type="match status" value="1"/>
</dbReference>